<dbReference type="InterPro" id="IPR050263">
    <property type="entry name" value="Bact_Fimbrial_Adh_Pro"/>
</dbReference>
<dbReference type="Pfam" id="PF22003">
    <property type="entry name" value="MrkDrd"/>
    <property type="match status" value="1"/>
</dbReference>
<evidence type="ECO:0000259" key="6">
    <source>
        <dbReference type="Pfam" id="PF22003"/>
    </source>
</evidence>
<evidence type="ECO:0000256" key="3">
    <source>
        <dbReference type="ARBA" id="ARBA00022729"/>
    </source>
</evidence>
<dbReference type="PANTHER" id="PTHR33420">
    <property type="entry name" value="FIMBRIAL SUBUNIT ELFA-RELATED"/>
    <property type="match status" value="1"/>
</dbReference>
<evidence type="ECO:0000256" key="4">
    <source>
        <dbReference type="ARBA" id="ARBA00023263"/>
    </source>
</evidence>
<keyword evidence="4" id="KW-0281">Fimbrium</keyword>
<dbReference type="InterPro" id="IPR000259">
    <property type="entry name" value="Adhesion_dom_fimbrial"/>
</dbReference>
<gene>
    <name evidence="7" type="ORF">OO7_06164</name>
</gene>
<comment type="similarity">
    <text evidence="2">Belongs to the fimbrial protein family.</text>
</comment>
<evidence type="ECO:0000256" key="1">
    <source>
        <dbReference type="ARBA" id="ARBA00004561"/>
    </source>
</evidence>
<comment type="subcellular location">
    <subcellularLocation>
        <location evidence="1">Fimbrium</location>
    </subcellularLocation>
</comment>
<dbReference type="RefSeq" id="WP_008915083.1">
    <property type="nucleotide sequence ID" value="NZ_CM001773.1"/>
</dbReference>
<dbReference type="InterPro" id="IPR054160">
    <property type="entry name" value="MrkD_recept-bd"/>
</dbReference>
<dbReference type="SUPFAM" id="SSF49401">
    <property type="entry name" value="Bacterial adhesins"/>
    <property type="match status" value="1"/>
</dbReference>
<dbReference type="InterPro" id="IPR008966">
    <property type="entry name" value="Adhesion_dom_sf"/>
</dbReference>
<dbReference type="Proteomes" id="UP000010290">
    <property type="component" value="Chromosome"/>
</dbReference>
<dbReference type="GO" id="GO:0043709">
    <property type="term" value="P:cell adhesion involved in single-species biofilm formation"/>
    <property type="evidence" value="ECO:0007669"/>
    <property type="project" value="TreeGrafter"/>
</dbReference>
<dbReference type="HOGENOM" id="CLU_058392_2_0_6"/>
<dbReference type="EMBL" id="AKKN01000007">
    <property type="protein sequence ID" value="EKT58283.1"/>
    <property type="molecule type" value="Genomic_DNA"/>
</dbReference>
<proteinExistence type="inferred from homology"/>
<keyword evidence="3" id="KW-0732">Signal</keyword>
<protein>
    <submittedName>
        <fullName evidence="7">Putative fimbrial-like protein</fullName>
    </submittedName>
</protein>
<dbReference type="GO" id="GO:0009289">
    <property type="term" value="C:pilus"/>
    <property type="evidence" value="ECO:0007669"/>
    <property type="project" value="UniProtKB-SubCell"/>
</dbReference>
<dbReference type="PANTHER" id="PTHR33420:SF12">
    <property type="entry name" value="FIMBRIN-LIKE PROTEIN FIMI-RELATED"/>
    <property type="match status" value="1"/>
</dbReference>
<dbReference type="InterPro" id="IPR036937">
    <property type="entry name" value="Adhesion_dom_fimbrial_sf"/>
</dbReference>
<dbReference type="Gene3D" id="2.60.40.3310">
    <property type="match status" value="1"/>
</dbReference>
<dbReference type="Pfam" id="PF00419">
    <property type="entry name" value="Fimbrial"/>
    <property type="match status" value="1"/>
</dbReference>
<keyword evidence="8" id="KW-1185">Reference proteome</keyword>
<comment type="caution">
    <text evidence="7">The sequence shown here is derived from an EMBL/GenBank/DDBJ whole genome shotgun (WGS) entry which is preliminary data.</text>
</comment>
<dbReference type="PATRIC" id="fig|1141660.3.peg.1239"/>
<dbReference type="OrthoDB" id="8970968at2"/>
<dbReference type="Gene3D" id="2.60.40.1090">
    <property type="entry name" value="Fimbrial-type adhesion domain"/>
    <property type="match status" value="1"/>
</dbReference>
<accession>K8WCC8</accession>
<evidence type="ECO:0000313" key="7">
    <source>
        <dbReference type="EMBL" id="EKT58283.1"/>
    </source>
</evidence>
<sequence length="339" mass="36293">MSINIILRGGITLVAVLSSISAYADCRNINKNPVVINMEMGRVIVSPDLPIGSIIKEQDYPMPSNTPVYARCTGGTPMDAIITATGMVEYANKVFSTNVPGIGLRFERKPKGSGNIGMIYPDTYKIGGSSLSRPDVSLADSLFTLQVIKIAENTGSGTINAGEYTRYGYQVNSGGIPALIIKLTANAITIVSPSCKITSGQNQDVHLDTVRRTEFTGKGTTAGEKQFPINLLCNGGISISPDAVSVNMTFYGDLASNTNPQDGVLANIAKSSAAQGIGVQILTAQKKILSLNKEYKVGELTTTNDKNINMNYIARYYQYGDKVSAGEVQAKMQFNITYD</sequence>
<feature type="domain" description="MrkD-like receptor binding" evidence="6">
    <location>
        <begin position="36"/>
        <end position="186"/>
    </location>
</feature>
<reference evidence="7 8" key="1">
    <citation type="journal article" date="2012" name="BMC Genomics">
        <title>Comparative genomics of bacteria in the genus Providencia isolated from wild Drosophila melanogaster.</title>
        <authorList>
            <person name="Galac M.R."/>
            <person name="Lazzaro B.P."/>
        </authorList>
    </citation>
    <scope>NUCLEOTIDE SEQUENCE [LARGE SCALE GENOMIC DNA]</scope>
    <source>
        <strain evidence="7 8">DSM 19967</strain>
    </source>
</reference>
<evidence type="ECO:0000313" key="8">
    <source>
        <dbReference type="Proteomes" id="UP000010290"/>
    </source>
</evidence>
<organism evidence="7 8">
    <name type="scientific">Providencia sneebia DSM 19967</name>
    <dbReference type="NCBI Taxonomy" id="1141660"/>
    <lineage>
        <taxon>Bacteria</taxon>
        <taxon>Pseudomonadati</taxon>
        <taxon>Pseudomonadota</taxon>
        <taxon>Gammaproteobacteria</taxon>
        <taxon>Enterobacterales</taxon>
        <taxon>Morganellaceae</taxon>
        <taxon>Providencia</taxon>
    </lineage>
</organism>
<name>K8WCC8_9GAMM</name>
<feature type="domain" description="Fimbrial-type adhesion" evidence="5">
    <location>
        <begin position="189"/>
        <end position="339"/>
    </location>
</feature>
<evidence type="ECO:0000256" key="2">
    <source>
        <dbReference type="ARBA" id="ARBA00006671"/>
    </source>
</evidence>
<evidence type="ECO:0000259" key="5">
    <source>
        <dbReference type="Pfam" id="PF00419"/>
    </source>
</evidence>
<dbReference type="AlphaFoldDB" id="K8WCC8"/>